<organism evidence="2 3">
    <name type="scientific">Protopolystoma xenopodis</name>
    <dbReference type="NCBI Taxonomy" id="117903"/>
    <lineage>
        <taxon>Eukaryota</taxon>
        <taxon>Metazoa</taxon>
        <taxon>Spiralia</taxon>
        <taxon>Lophotrochozoa</taxon>
        <taxon>Platyhelminthes</taxon>
        <taxon>Monogenea</taxon>
        <taxon>Polyopisthocotylea</taxon>
        <taxon>Polystomatidea</taxon>
        <taxon>Polystomatidae</taxon>
        <taxon>Protopolystoma</taxon>
    </lineage>
</organism>
<reference evidence="2" key="1">
    <citation type="submission" date="2018-11" db="EMBL/GenBank/DDBJ databases">
        <authorList>
            <consortium name="Pathogen Informatics"/>
        </authorList>
    </citation>
    <scope>NUCLEOTIDE SEQUENCE</scope>
</reference>
<evidence type="ECO:0000256" key="1">
    <source>
        <dbReference type="SAM" id="SignalP"/>
    </source>
</evidence>
<keyword evidence="3" id="KW-1185">Reference proteome</keyword>
<proteinExistence type="predicted"/>
<name>A0A3S5CRB9_9PLAT</name>
<dbReference type="Proteomes" id="UP000784294">
    <property type="component" value="Unassembled WGS sequence"/>
</dbReference>
<dbReference type="AlphaFoldDB" id="A0A3S5CRB9"/>
<sequence length="104" mass="11714">MLFFFFLLTDFRSNNAINQDGVSLTPPPFEFEAPNDFHLAESIEEPSSFLAEQASCPLLHDNQFYASSVTPMSLASCSSIFYLFISSQYNDVDVNNISPLILYI</sequence>
<evidence type="ECO:0000313" key="2">
    <source>
        <dbReference type="EMBL" id="VEL41851.1"/>
    </source>
</evidence>
<comment type="caution">
    <text evidence="2">The sequence shown here is derived from an EMBL/GenBank/DDBJ whole genome shotgun (WGS) entry which is preliminary data.</text>
</comment>
<dbReference type="EMBL" id="CAAALY010271336">
    <property type="protein sequence ID" value="VEL41851.1"/>
    <property type="molecule type" value="Genomic_DNA"/>
</dbReference>
<feature type="signal peptide" evidence="1">
    <location>
        <begin position="1"/>
        <end position="16"/>
    </location>
</feature>
<gene>
    <name evidence="2" type="ORF">PXEA_LOCUS35291</name>
</gene>
<keyword evidence="1" id="KW-0732">Signal</keyword>
<accession>A0A3S5CRB9</accession>
<protein>
    <submittedName>
        <fullName evidence="2">Uncharacterized protein</fullName>
    </submittedName>
</protein>
<evidence type="ECO:0000313" key="3">
    <source>
        <dbReference type="Proteomes" id="UP000784294"/>
    </source>
</evidence>
<feature type="chain" id="PRO_5018615324" evidence="1">
    <location>
        <begin position="17"/>
        <end position="104"/>
    </location>
</feature>